<dbReference type="Gene3D" id="2.120.10.80">
    <property type="entry name" value="Kelch-type beta propeller"/>
    <property type="match status" value="2"/>
</dbReference>
<protein>
    <recommendedName>
        <fullName evidence="4">Kelch motif family protein</fullName>
    </recommendedName>
</protein>
<dbReference type="AlphaFoldDB" id="X6MRE5"/>
<evidence type="ECO:0000256" key="1">
    <source>
        <dbReference type="SAM" id="MobiDB-lite"/>
    </source>
</evidence>
<dbReference type="Proteomes" id="UP000023152">
    <property type="component" value="Unassembled WGS sequence"/>
</dbReference>
<evidence type="ECO:0000313" key="2">
    <source>
        <dbReference type="EMBL" id="ETO16012.1"/>
    </source>
</evidence>
<dbReference type="SUPFAM" id="SSF50965">
    <property type="entry name" value="Galactose oxidase, central domain"/>
    <property type="match status" value="1"/>
</dbReference>
<evidence type="ECO:0008006" key="4">
    <source>
        <dbReference type="Google" id="ProtNLM"/>
    </source>
</evidence>
<organism evidence="2 3">
    <name type="scientific">Reticulomyxa filosa</name>
    <dbReference type="NCBI Taxonomy" id="46433"/>
    <lineage>
        <taxon>Eukaryota</taxon>
        <taxon>Sar</taxon>
        <taxon>Rhizaria</taxon>
        <taxon>Retaria</taxon>
        <taxon>Foraminifera</taxon>
        <taxon>Monothalamids</taxon>
        <taxon>Reticulomyxidae</taxon>
        <taxon>Reticulomyxa</taxon>
    </lineage>
</organism>
<dbReference type="InterPro" id="IPR015915">
    <property type="entry name" value="Kelch-typ_b-propeller"/>
</dbReference>
<proteinExistence type="predicted"/>
<comment type="caution">
    <text evidence="2">The sequence shown here is derived from an EMBL/GenBank/DDBJ whole genome shotgun (WGS) entry which is preliminary data.</text>
</comment>
<feature type="region of interest" description="Disordered" evidence="1">
    <location>
        <begin position="1"/>
        <end position="22"/>
    </location>
</feature>
<reference evidence="2 3" key="1">
    <citation type="journal article" date="2013" name="Curr. Biol.">
        <title>The Genome of the Foraminiferan Reticulomyxa filosa.</title>
        <authorList>
            <person name="Glockner G."/>
            <person name="Hulsmann N."/>
            <person name="Schleicher M."/>
            <person name="Noegel A.A."/>
            <person name="Eichinger L."/>
            <person name="Gallinger C."/>
            <person name="Pawlowski J."/>
            <person name="Sierra R."/>
            <person name="Euteneuer U."/>
            <person name="Pillet L."/>
            <person name="Moustafa A."/>
            <person name="Platzer M."/>
            <person name="Groth M."/>
            <person name="Szafranski K."/>
            <person name="Schliwa M."/>
        </authorList>
    </citation>
    <scope>NUCLEOTIDE SEQUENCE [LARGE SCALE GENOMIC DNA]</scope>
</reference>
<accession>X6MRE5</accession>
<keyword evidence="3" id="KW-1185">Reference proteome</keyword>
<dbReference type="InterPro" id="IPR011043">
    <property type="entry name" value="Gal_Oxase/kelch_b-propeller"/>
</dbReference>
<gene>
    <name evidence="2" type="ORF">RFI_21348</name>
</gene>
<sequence>MANPTTTQKCPKRQTEQTEQNQHVITSTSFQCLKALPNPFLQSQCVTHKHELLICGGQFKRACYSYHTIKNEYKFICEYPSNIKLNGHCVVKLADNNNKGSNEITLLSFGGYNNHTLVMKYVSVWNNKSNNYNQWVPFTDNHNHPIIIGRYQDNYTGVRALIGGSKNHLLFITYPRNNISVFDLNTFQFIQHDYLPTDDHIQYHCFVLNSENGQGIMKTINKIIKCCYNNTFQFHRLSVCKNIAQFYAYAYVCINDIILFFGGHSWNGKKFVYLKSVHKYSIEEDKWMSFQNTLPNSLTDCVAILSEDNNHIHIIGGKDDKKTTVSTHMKIKVRELDPSQLVIICLFIYLFSKNEIKLIIQYWIRTLQIKFGWIDYFDQIIFKYSRSRMKQICINNIFFKYGFDFVIVNFKKKLPICDVQKYLSKLIGFNNIAFISYQTSCKKETVKPIVKAMFYNY</sequence>
<name>X6MRE5_RETFI</name>
<dbReference type="EMBL" id="ASPP01018641">
    <property type="protein sequence ID" value="ETO16012.1"/>
    <property type="molecule type" value="Genomic_DNA"/>
</dbReference>
<evidence type="ECO:0000313" key="3">
    <source>
        <dbReference type="Proteomes" id="UP000023152"/>
    </source>
</evidence>